<keyword evidence="1" id="KW-0812">Transmembrane</keyword>
<dbReference type="EMBL" id="CP003537">
    <property type="protein sequence ID" value="AGH94804.1"/>
    <property type="molecule type" value="Genomic_DNA"/>
</dbReference>
<dbReference type="Proteomes" id="UP000012040">
    <property type="component" value="Chromosome"/>
</dbReference>
<proteinExistence type="predicted"/>
<dbReference type="PATRIC" id="fig|1184267.3.peg.594"/>
<reference evidence="2 3" key="1">
    <citation type="journal article" date="2013" name="ISME J.">
        <title>By their genes ye shall know them: genomic signatures of predatory bacteria.</title>
        <authorList>
            <person name="Pasternak Z."/>
            <person name="Pietrokovski S."/>
            <person name="Rotem O."/>
            <person name="Gophna U."/>
            <person name="Lurie-Weinberger M.N."/>
            <person name="Jurkevitch E."/>
        </authorList>
    </citation>
    <scope>NUCLEOTIDE SEQUENCE [LARGE SCALE GENOMIC DNA]</scope>
    <source>
        <strain evidence="2 3">JSS</strain>
    </source>
</reference>
<keyword evidence="1" id="KW-0472">Membrane</keyword>
<evidence type="ECO:0000313" key="2">
    <source>
        <dbReference type="EMBL" id="AGH94804.1"/>
    </source>
</evidence>
<evidence type="ECO:0000256" key="1">
    <source>
        <dbReference type="SAM" id="Phobius"/>
    </source>
</evidence>
<protein>
    <submittedName>
        <fullName evidence="2">Uncharacterized protein</fullName>
    </submittedName>
</protein>
<dbReference type="HOGENOM" id="CLU_2697132_0_0_7"/>
<gene>
    <name evidence="2" type="ORF">A11Q_584</name>
</gene>
<organism evidence="2 3">
    <name type="scientific">Pseudobdellovibrio exovorus JSS</name>
    <dbReference type="NCBI Taxonomy" id="1184267"/>
    <lineage>
        <taxon>Bacteria</taxon>
        <taxon>Pseudomonadati</taxon>
        <taxon>Bdellovibrionota</taxon>
        <taxon>Bdellovibrionia</taxon>
        <taxon>Bdellovibrionales</taxon>
        <taxon>Pseudobdellovibrionaceae</taxon>
        <taxon>Pseudobdellovibrio</taxon>
    </lineage>
</organism>
<keyword evidence="1" id="KW-1133">Transmembrane helix</keyword>
<sequence length="73" mass="8113">MDSIISSMSKKLSILEKMFYESKPFLYALIATYALAHHENQTLLVSGVVLAVCSVIVAGLRIQHRSAIPVRHD</sequence>
<dbReference type="RefSeq" id="WP_015469294.1">
    <property type="nucleotide sequence ID" value="NC_020813.1"/>
</dbReference>
<accession>M4VNV1</accession>
<dbReference type="KEGG" id="bex:A11Q_584"/>
<feature type="transmembrane region" description="Helical" evidence="1">
    <location>
        <begin position="42"/>
        <end position="62"/>
    </location>
</feature>
<keyword evidence="3" id="KW-1185">Reference proteome</keyword>
<name>M4VNV1_9BACT</name>
<evidence type="ECO:0000313" key="3">
    <source>
        <dbReference type="Proteomes" id="UP000012040"/>
    </source>
</evidence>
<dbReference type="AlphaFoldDB" id="M4VNV1"/>